<dbReference type="AlphaFoldDB" id="G7VH61"/>
<dbReference type="eggNOG" id="arCOG04015">
    <property type="taxonomic scope" value="Archaea"/>
</dbReference>
<accession>G7VH61</accession>
<dbReference type="HOGENOM" id="CLU_2565878_0_0_2"/>
<reference evidence="1 2" key="1">
    <citation type="journal article" date="2012" name="J. Bacteriol.">
        <title>Complete genome sequence of strain 1860, a crenarchaeon of the genus pyrobaculum able to grow with various electron acceptors.</title>
        <authorList>
            <person name="Mardanov A.V."/>
            <person name="Gumerov V.M."/>
            <person name="Slobodkina G.B."/>
            <person name="Beletsky A.V."/>
            <person name="Bonch-Osmolovskaya E.A."/>
            <person name="Ravin N.V."/>
            <person name="Skryabin K.G."/>
        </authorList>
    </citation>
    <scope>NUCLEOTIDE SEQUENCE [LARGE SCALE GENOMIC DNA]</scope>
    <source>
        <strain evidence="1 2">1860</strain>
    </source>
</reference>
<dbReference type="OrthoDB" id="28704at2157"/>
<evidence type="ECO:0000313" key="1">
    <source>
        <dbReference type="EMBL" id="AET33232.1"/>
    </source>
</evidence>
<dbReference type="STRING" id="1104324.P186_1825"/>
<gene>
    <name evidence="1" type="ORF">P186_1825</name>
</gene>
<protein>
    <submittedName>
        <fullName evidence="1">Uncharacterized protein</fullName>
    </submittedName>
</protein>
<dbReference type="Proteomes" id="UP000005867">
    <property type="component" value="Chromosome"/>
</dbReference>
<dbReference type="RefSeq" id="WP_014289057.1">
    <property type="nucleotide sequence ID" value="NC_016645.1"/>
</dbReference>
<dbReference type="GeneID" id="11596321"/>
<keyword evidence="2" id="KW-1185">Reference proteome</keyword>
<dbReference type="BioCyc" id="PSP1104324:GJSN-1788-MONOMER"/>
<dbReference type="EMBL" id="CP003098">
    <property type="protein sequence ID" value="AET33232.1"/>
    <property type="molecule type" value="Genomic_DNA"/>
</dbReference>
<name>G7VH61_9CREN</name>
<evidence type="ECO:0000313" key="2">
    <source>
        <dbReference type="Proteomes" id="UP000005867"/>
    </source>
</evidence>
<sequence length="93" mass="10325">MVTYDEVVEKFCLCDVVAYIKARDGVVEYPPQLAGTPLDEAIKKFKGVPIKTEKDGKIHVFVVRHSAYLKKMLLPAQGLKVEVRTPSLSAPLP</sequence>
<organism evidence="1 2">
    <name type="scientific">Pyrobaculum ferrireducens</name>
    <dbReference type="NCBI Taxonomy" id="1104324"/>
    <lineage>
        <taxon>Archaea</taxon>
        <taxon>Thermoproteota</taxon>
        <taxon>Thermoprotei</taxon>
        <taxon>Thermoproteales</taxon>
        <taxon>Thermoproteaceae</taxon>
        <taxon>Pyrobaculum</taxon>
    </lineage>
</organism>
<dbReference type="KEGG" id="pyr:P186_1825"/>
<proteinExistence type="predicted"/>